<dbReference type="SUPFAM" id="SSF53697">
    <property type="entry name" value="SIS domain"/>
    <property type="match status" value="1"/>
</dbReference>
<dbReference type="NCBIfam" id="NF006423">
    <property type="entry name" value="PRK08674.1-2"/>
    <property type="match status" value="1"/>
</dbReference>
<dbReference type="GO" id="GO:0097367">
    <property type="term" value="F:carbohydrate derivative binding"/>
    <property type="evidence" value="ECO:0007669"/>
    <property type="project" value="InterPro"/>
</dbReference>
<dbReference type="GO" id="GO:1901135">
    <property type="term" value="P:carbohydrate derivative metabolic process"/>
    <property type="evidence" value="ECO:0007669"/>
    <property type="project" value="InterPro"/>
</dbReference>
<dbReference type="GO" id="GO:0005975">
    <property type="term" value="P:carbohydrate metabolic process"/>
    <property type="evidence" value="ECO:0007669"/>
    <property type="project" value="InterPro"/>
</dbReference>
<dbReference type="PROSITE" id="PS51464">
    <property type="entry name" value="SIS"/>
    <property type="match status" value="1"/>
</dbReference>
<dbReference type="InterPro" id="IPR046348">
    <property type="entry name" value="SIS_dom_sf"/>
</dbReference>
<sequence>MLEENVLDSIASAEQRASRDPHGMLDLVLKFPAQCREAANITWHYGVGASEAVEIRRIVVTGLGGSAIGGDFLRCLADEYGPIPVLVNRDYHLPHWVNRNTLVIAASYSGNTEETLQAIRDASRAEAQIAVVTSGGKLADIAKQASYAYALVPGGQPPRSATGYMFFPQLTYLAHRSLLRHQFEHDIEETLSILESLAKRLGPDVPTDQNPAKQLARALYGKIPVIYGSQGYRGVVAYRWKSQFNENTKIAAFSNVLPEQNHNEILAWVQAQKQAPNWAVIFLRDPNERFENPRIVRRVEVTTELIRRVAPVYEVLAEGESLLARLFSLVYIADFVSVYLAYLYGVCPTDISYIDYLKAELAKLG</sequence>
<organism evidence="4 5">
    <name type="scientific">Chthonomonas calidirosea (strain DSM 23976 / ICMP 18418 / T49)</name>
    <dbReference type="NCBI Taxonomy" id="1303518"/>
    <lineage>
        <taxon>Bacteria</taxon>
        <taxon>Bacillati</taxon>
        <taxon>Armatimonadota</taxon>
        <taxon>Chthonomonadia</taxon>
        <taxon>Chthonomonadales</taxon>
        <taxon>Chthonomonadaceae</taxon>
        <taxon>Chthonomonas</taxon>
    </lineage>
</organism>
<dbReference type="CDD" id="cd05017">
    <property type="entry name" value="SIS_PGI_PMI_1"/>
    <property type="match status" value="1"/>
</dbReference>
<dbReference type="InterPro" id="IPR001347">
    <property type="entry name" value="SIS_dom"/>
</dbReference>
<evidence type="ECO:0000259" key="3">
    <source>
        <dbReference type="PROSITE" id="PS51464"/>
    </source>
</evidence>
<accession>S0EUW6</accession>
<protein>
    <submittedName>
        <fullName evidence="4">Bifunctional phosphoglucose/phosphomannose isomerase</fullName>
        <ecNumber evidence="4">5.3.1.8</ecNumber>
        <ecNumber evidence="4">5.3.1.9</ecNumber>
    </submittedName>
</protein>
<dbReference type="Gene3D" id="3.40.50.10490">
    <property type="entry name" value="Glucose-6-phosphate isomerase like protein, domain 1"/>
    <property type="match status" value="2"/>
</dbReference>
<keyword evidence="5" id="KW-1185">Reference proteome</keyword>
<dbReference type="PATRIC" id="fig|1303518.3.peg.1383"/>
<dbReference type="OrthoDB" id="9771734at2"/>
<dbReference type="GO" id="GO:0004347">
    <property type="term" value="F:glucose-6-phosphate isomerase activity"/>
    <property type="evidence" value="ECO:0007669"/>
    <property type="project" value="UniProtKB-EC"/>
</dbReference>
<dbReference type="NCBIfam" id="NF006426">
    <property type="entry name" value="PRK08674.1-6"/>
    <property type="match status" value="1"/>
</dbReference>
<dbReference type="InterPro" id="IPR035484">
    <property type="entry name" value="SIS_PGI/PMI_1"/>
</dbReference>
<proteinExistence type="inferred from homology"/>
<evidence type="ECO:0000313" key="4">
    <source>
        <dbReference type="EMBL" id="CCW35170.1"/>
    </source>
</evidence>
<dbReference type="EMBL" id="HF951689">
    <property type="protein sequence ID" value="CCW35170.1"/>
    <property type="molecule type" value="Genomic_DNA"/>
</dbReference>
<dbReference type="HOGENOM" id="CLU_059687_2_0_0"/>
<dbReference type="STRING" id="454171.CP488_02745"/>
<dbReference type="AlphaFoldDB" id="S0EUW6"/>
<dbReference type="EC" id="5.3.1.8" evidence="4"/>
<dbReference type="Proteomes" id="UP000014227">
    <property type="component" value="Chromosome I"/>
</dbReference>
<gene>
    <name evidence="4" type="ORF">CCALI_01352</name>
</gene>
<evidence type="ECO:0000256" key="1">
    <source>
        <dbReference type="ARBA" id="ARBA00010523"/>
    </source>
</evidence>
<evidence type="ECO:0000313" key="5">
    <source>
        <dbReference type="Proteomes" id="UP000014227"/>
    </source>
</evidence>
<dbReference type="RefSeq" id="WP_016482710.1">
    <property type="nucleotide sequence ID" value="NC_021487.1"/>
</dbReference>
<feature type="domain" description="SIS" evidence="3">
    <location>
        <begin position="48"/>
        <end position="188"/>
    </location>
</feature>
<dbReference type="InterPro" id="IPR019490">
    <property type="entry name" value="Glu6P/Mann6P_isomerase_C"/>
</dbReference>
<dbReference type="InParanoid" id="S0EUW6"/>
<dbReference type="GO" id="GO:0004476">
    <property type="term" value="F:mannose-6-phosphate isomerase activity"/>
    <property type="evidence" value="ECO:0007669"/>
    <property type="project" value="UniProtKB-EC"/>
</dbReference>
<dbReference type="KEGG" id="ccz:CCALI_01352"/>
<name>S0EUW6_CHTCT</name>
<dbReference type="Pfam" id="PF10432">
    <property type="entry name" value="bact-PGI_C"/>
    <property type="match status" value="1"/>
</dbReference>
<dbReference type="NCBIfam" id="TIGR02128">
    <property type="entry name" value="G6PI_arch"/>
    <property type="match status" value="1"/>
</dbReference>
<dbReference type="eggNOG" id="COG1737">
    <property type="taxonomic scope" value="Bacteria"/>
</dbReference>
<dbReference type="CDD" id="cd05637">
    <property type="entry name" value="SIS_PGI_PMI_2"/>
    <property type="match status" value="1"/>
</dbReference>
<reference evidence="5" key="1">
    <citation type="submission" date="2013-03" db="EMBL/GenBank/DDBJ databases">
        <title>Genome sequence of Chthonomonas calidirosea, the first sequenced genome from the Armatimonadetes phylum (formally candidate division OP10).</title>
        <authorList>
            <person name="Lee K.C.Y."/>
            <person name="Morgan X.C."/>
            <person name="Dunfield P.F."/>
            <person name="Tamas I."/>
            <person name="Houghton K.M."/>
            <person name="Vyssotski M."/>
            <person name="Ryan J.L.J."/>
            <person name="Lagutin K."/>
            <person name="McDonald I.R."/>
            <person name="Stott M.B."/>
        </authorList>
    </citation>
    <scope>NUCLEOTIDE SEQUENCE [LARGE SCALE GENOMIC DNA]</scope>
    <source>
        <strain evidence="5">DSM 23976 / ICMP 18418 / T49</strain>
    </source>
</reference>
<comment type="similarity">
    <text evidence="1">Belongs to the PGI/PMI family.</text>
</comment>
<dbReference type="Pfam" id="PF01380">
    <property type="entry name" value="SIS"/>
    <property type="match status" value="1"/>
</dbReference>
<dbReference type="EC" id="5.3.1.9" evidence="4"/>
<keyword evidence="2 4" id="KW-0413">Isomerase</keyword>
<evidence type="ECO:0000256" key="2">
    <source>
        <dbReference type="ARBA" id="ARBA00023235"/>
    </source>
</evidence>